<dbReference type="PANTHER" id="PTHR22550:SF5">
    <property type="entry name" value="LEUCINE ZIPPER PROTEIN 4"/>
    <property type="match status" value="1"/>
</dbReference>
<dbReference type="Pfam" id="PF03323">
    <property type="entry name" value="GerA"/>
    <property type="match status" value="1"/>
</dbReference>
<dbReference type="Proteomes" id="UP001595817">
    <property type="component" value="Unassembled WGS sequence"/>
</dbReference>
<dbReference type="RefSeq" id="WP_378156034.1">
    <property type="nucleotide sequence ID" value="NZ_JBHSEC010000019.1"/>
</dbReference>
<dbReference type="PIRSF" id="PIRSF005690">
    <property type="entry name" value="GerBA"/>
    <property type="match status" value="1"/>
</dbReference>
<dbReference type="EMBL" id="JBHSEC010000019">
    <property type="protein sequence ID" value="MFC4411287.1"/>
    <property type="molecule type" value="Genomic_DNA"/>
</dbReference>
<evidence type="ECO:0000256" key="1">
    <source>
        <dbReference type="ARBA" id="ARBA00005278"/>
    </source>
</evidence>
<name>A0ABV8X5U9_9LACT</name>
<comment type="similarity">
    <text evidence="1">Belongs to the GerABKA family.</text>
</comment>
<evidence type="ECO:0000313" key="5">
    <source>
        <dbReference type="Proteomes" id="UP001595817"/>
    </source>
</evidence>
<feature type="transmembrane region" description="Helical" evidence="3">
    <location>
        <begin position="367"/>
        <end position="387"/>
    </location>
</feature>
<comment type="caution">
    <text evidence="4">The sequence shown here is derived from an EMBL/GenBank/DDBJ whole genome shotgun (WGS) entry which is preliminary data.</text>
</comment>
<keyword evidence="3" id="KW-0812">Transmembrane</keyword>
<evidence type="ECO:0000313" key="4">
    <source>
        <dbReference type="EMBL" id="MFC4411287.1"/>
    </source>
</evidence>
<accession>A0ABV8X5U9</accession>
<protein>
    <submittedName>
        <fullName evidence="4">Spore germination protein</fullName>
    </submittedName>
</protein>
<keyword evidence="5" id="KW-1185">Reference proteome</keyword>
<dbReference type="InterPro" id="IPR004995">
    <property type="entry name" value="Spore_Ger"/>
</dbReference>
<reference evidence="5" key="1">
    <citation type="journal article" date="2019" name="Int. J. Syst. Evol. Microbiol.">
        <title>The Global Catalogue of Microorganisms (GCM) 10K type strain sequencing project: providing services to taxonomists for standard genome sequencing and annotation.</title>
        <authorList>
            <consortium name="The Broad Institute Genomics Platform"/>
            <consortium name="The Broad Institute Genome Sequencing Center for Infectious Disease"/>
            <person name="Wu L."/>
            <person name="Ma J."/>
        </authorList>
    </citation>
    <scope>NUCLEOTIDE SEQUENCE [LARGE SCALE GENOMIC DNA]</scope>
    <source>
        <strain evidence="5">CCUG 59778</strain>
    </source>
</reference>
<gene>
    <name evidence="4" type="ORF">ACFOZY_12730</name>
</gene>
<evidence type="ECO:0000256" key="2">
    <source>
        <dbReference type="ARBA" id="ARBA00023136"/>
    </source>
</evidence>
<sequence>MPSSELFNEKLISYIRKSFNNTADLIVREMQWSKQSIIICYYSTVVDKALMNEQLTFIEKHWSQEDHFGETFISNVEAFRMETLRDKVTKGNAVVIFPSENLMMSLEMQKVAVRSPSEPANEQVVRGSHEGFVESIDMNISLLRKKVFTSDLVVKNFMVGDLVKTNVTIIYMHTIAEQDVIQLVEKKINLIKSDTMTSPGLLEDYLEEHVWSPFPQLLNTERPDRVIANLQEGKVAILIDSSPTALIGPATFFSFYQTIDDFNSRSLIGSFYRLLRILGFGIAVLLPSFYIAVVSYNPEILPIELSRQIKQVVNEIPYRPIFEALILELMIEMIREAGIRLPAPIGQTIGIVGGLVIGDAIANAGLVSNVMIIVVALTALASFTIPSAEMNTAIRLLRFPFMAAASIFGFFGIAIGSLLLYIHLLNLSSLKQPYLSPFIPFQPKEFAKVFSRMPFVKPKRQTDNYKMPMDQEDKHI</sequence>
<dbReference type="PANTHER" id="PTHR22550">
    <property type="entry name" value="SPORE GERMINATION PROTEIN"/>
    <property type="match status" value="1"/>
</dbReference>
<proteinExistence type="inferred from homology"/>
<keyword evidence="3" id="KW-1133">Transmembrane helix</keyword>
<feature type="transmembrane region" description="Helical" evidence="3">
    <location>
        <begin position="399"/>
        <end position="424"/>
    </location>
</feature>
<organism evidence="4 5">
    <name type="scientific">Chungangia koreensis</name>
    <dbReference type="NCBI Taxonomy" id="752657"/>
    <lineage>
        <taxon>Bacteria</taxon>
        <taxon>Bacillati</taxon>
        <taxon>Bacillota</taxon>
        <taxon>Bacilli</taxon>
        <taxon>Lactobacillales</taxon>
        <taxon>Chungangia</taxon>
    </lineage>
</organism>
<evidence type="ECO:0000256" key="3">
    <source>
        <dbReference type="SAM" id="Phobius"/>
    </source>
</evidence>
<dbReference type="InterPro" id="IPR050768">
    <property type="entry name" value="UPF0353/GerABKA_families"/>
</dbReference>
<keyword evidence="2 3" id="KW-0472">Membrane</keyword>
<feature type="transmembrane region" description="Helical" evidence="3">
    <location>
        <begin position="274"/>
        <end position="296"/>
    </location>
</feature>